<dbReference type="PANTHER" id="PTHR43422:SF3">
    <property type="entry name" value="THIAMINE THIAZOLE SYNTHASE"/>
    <property type="match status" value="1"/>
</dbReference>
<feature type="binding site" description="in other chain" evidence="6">
    <location>
        <position position="231"/>
    </location>
    <ligand>
        <name>NAD(+)</name>
        <dbReference type="ChEBI" id="CHEBI:57540"/>
        <note>ligand shared between two adjacent protomers</note>
    </ligand>
</feature>
<dbReference type="SUPFAM" id="SSF51905">
    <property type="entry name" value="FAD/NAD(P)-binding domain"/>
    <property type="match status" value="1"/>
</dbReference>
<dbReference type="AlphaFoldDB" id="A0A7V3YI74"/>
<comment type="subunit">
    <text evidence="6">Homooctamer; tetramer of dimers.</text>
</comment>
<comment type="function">
    <text evidence="6">Involved in the biosynthesis of the thiazole moiety of thiamine. Catalyzes the conversion of NAD and glycine to adenosine diphosphate 5-(2-hydroxyethyl)-4-methylthiazole-2-carboxylate (ADT), an adenylated thiazole intermediate, using free sulfide as a source of sulfur.</text>
</comment>
<keyword evidence="5 6" id="KW-0520">NAD</keyword>
<evidence type="ECO:0000313" key="7">
    <source>
        <dbReference type="EMBL" id="HGI31579.1"/>
    </source>
</evidence>
<dbReference type="InterPro" id="IPR036188">
    <property type="entry name" value="FAD/NAD-bd_sf"/>
</dbReference>
<feature type="binding site" description="in other chain" evidence="6">
    <location>
        <position position="50"/>
    </location>
    <ligand>
        <name>NAD(+)</name>
        <dbReference type="ChEBI" id="CHEBI:57540"/>
        <note>ligand shared between two adjacent protomers</note>
    </ligand>
</feature>
<comment type="caution">
    <text evidence="6">Lacks conserved residue(s) required for the propagation of feature annotation.</text>
</comment>
<comment type="similarity">
    <text evidence="6">Belongs to the THI4 family.</text>
</comment>
<feature type="binding site" evidence="6">
    <location>
        <position position="169"/>
    </location>
    <ligand>
        <name>Fe cation</name>
        <dbReference type="ChEBI" id="CHEBI:24875"/>
        <note>ligand shared between two adjacent protomers</note>
    </ligand>
</feature>
<keyword evidence="1 6" id="KW-0808">Transferase</keyword>
<comment type="caution">
    <text evidence="7">The sequence shown here is derived from an EMBL/GenBank/DDBJ whole genome shotgun (WGS) entry which is preliminary data.</text>
</comment>
<dbReference type="InterPro" id="IPR002922">
    <property type="entry name" value="Thi4_fam"/>
</dbReference>
<gene>
    <name evidence="6" type="primary">thi4</name>
    <name evidence="7" type="ORF">ENV30_09810</name>
</gene>
<evidence type="ECO:0000256" key="1">
    <source>
        <dbReference type="ARBA" id="ARBA00022679"/>
    </source>
</evidence>
<dbReference type="EMBL" id="DTFV01000139">
    <property type="protein sequence ID" value="HGI31579.1"/>
    <property type="molecule type" value="Genomic_DNA"/>
</dbReference>
<keyword evidence="2 6" id="KW-0479">Metal-binding</keyword>
<keyword evidence="3 6" id="KW-0784">Thiamine biosynthesis</keyword>
<dbReference type="UniPathway" id="UPA00060"/>
<dbReference type="PANTHER" id="PTHR43422">
    <property type="entry name" value="THIAMINE THIAZOLE SYNTHASE"/>
    <property type="match status" value="1"/>
</dbReference>
<keyword evidence="4 6" id="KW-0408">Iron</keyword>
<dbReference type="GO" id="GO:0016763">
    <property type="term" value="F:pentosyltransferase activity"/>
    <property type="evidence" value="ECO:0007669"/>
    <property type="project" value="UniProtKB-UniRule"/>
</dbReference>
<comment type="catalytic activity">
    <reaction evidence="6">
        <text>hydrogen sulfide + glycine + NAD(+) = ADP-5-ethyl-4-methylthiazole-2-carboxylate + nicotinamide + 3 H2O + H(+)</text>
        <dbReference type="Rhea" id="RHEA:55704"/>
        <dbReference type="ChEBI" id="CHEBI:15377"/>
        <dbReference type="ChEBI" id="CHEBI:15378"/>
        <dbReference type="ChEBI" id="CHEBI:17154"/>
        <dbReference type="ChEBI" id="CHEBI:29919"/>
        <dbReference type="ChEBI" id="CHEBI:57305"/>
        <dbReference type="ChEBI" id="CHEBI:57540"/>
        <dbReference type="ChEBI" id="CHEBI:139151"/>
        <dbReference type="EC" id="2.4.2.59"/>
    </reaction>
</comment>
<dbReference type="Gene3D" id="3.50.50.60">
    <property type="entry name" value="FAD/NAD(P)-binding domain"/>
    <property type="match status" value="1"/>
</dbReference>
<dbReference type="GO" id="GO:0005506">
    <property type="term" value="F:iron ion binding"/>
    <property type="evidence" value="ECO:0007669"/>
    <property type="project" value="UniProtKB-UniRule"/>
</dbReference>
<evidence type="ECO:0000256" key="5">
    <source>
        <dbReference type="ARBA" id="ARBA00023027"/>
    </source>
</evidence>
<evidence type="ECO:0000256" key="6">
    <source>
        <dbReference type="HAMAP-Rule" id="MF_00304"/>
    </source>
</evidence>
<dbReference type="EC" id="2.4.2.59" evidence="6"/>
<reference evidence="7" key="1">
    <citation type="journal article" date="2020" name="mSystems">
        <title>Genome- and Community-Level Interaction Insights into Carbon Utilization and Element Cycling Functions of Hydrothermarchaeota in Hydrothermal Sediment.</title>
        <authorList>
            <person name="Zhou Z."/>
            <person name="Liu Y."/>
            <person name="Xu W."/>
            <person name="Pan J."/>
            <person name="Luo Z.H."/>
            <person name="Li M."/>
        </authorList>
    </citation>
    <scope>NUCLEOTIDE SEQUENCE [LARGE SCALE GENOMIC DNA]</scope>
    <source>
        <strain evidence="7">SpSt-747</strain>
    </source>
</reference>
<dbReference type="NCBIfam" id="TIGR00292">
    <property type="entry name" value="sulfide-dependent adenosine diphosphate thiazole synthase"/>
    <property type="match status" value="1"/>
</dbReference>
<organism evidence="7">
    <name type="scientific">Candidatus Caldatribacterium californiense</name>
    <dbReference type="NCBI Taxonomy" id="1454726"/>
    <lineage>
        <taxon>Bacteria</taxon>
        <taxon>Pseudomonadati</taxon>
        <taxon>Atribacterota</taxon>
        <taxon>Atribacteria</taxon>
        <taxon>Atribacterales</taxon>
        <taxon>Candidatus Caldatribacteriaceae</taxon>
        <taxon>Candidatus Caldatribacterium</taxon>
    </lineage>
</organism>
<sequence>MPGFLEVVAVRAFSNPVPDEKVSRLILKHYFRDLSEAVNSDVVVVGAGPSGLVCAFTLADEGYRVTVLDRRLAPGGGIWGGAMGFNKVVLQKDVAGILREAEIPFEEDENALVVSAPLFASKLIARASAHPRVKLLNLMTAVDLHVTGERVTGVVVNQSAIEMEGLHVDPMVLRASAVLDATGHEAVLVTLYSRRTGLSLVRESFMNAERGEEDVVANTRMVAPGLFVAGMAANNVAGGCRMGPIFGGMLLSGKKAAHLIGEYLKGVAKEVSG</sequence>
<comment type="cofactor">
    <cofactor evidence="6">
        <name>Fe(2+)</name>
        <dbReference type="ChEBI" id="CHEBI:29033"/>
    </cofactor>
</comment>
<comment type="pathway">
    <text evidence="6">Cofactor biosynthesis; thiamine diphosphate biosynthesis.</text>
</comment>
<feature type="binding site" evidence="6">
    <location>
        <begin position="167"/>
        <end position="169"/>
    </location>
    <ligand>
        <name>NAD(+)</name>
        <dbReference type="ChEBI" id="CHEBI:57540"/>
        <note>ligand shared between two adjacent protomers</note>
    </ligand>
</feature>
<dbReference type="GO" id="GO:0052837">
    <property type="term" value="P:thiazole biosynthetic process"/>
    <property type="evidence" value="ECO:0007669"/>
    <property type="project" value="UniProtKB-UniRule"/>
</dbReference>
<feature type="binding site" description="in other chain" evidence="6">
    <location>
        <position position="77"/>
    </location>
    <ligand>
        <name>NAD(+)</name>
        <dbReference type="ChEBI" id="CHEBI:57540"/>
        <note>ligand shared between two adjacent protomers</note>
    </ligand>
</feature>
<proteinExistence type="inferred from homology"/>
<protein>
    <recommendedName>
        <fullName evidence="6">Thiamine thiazole synthase</fullName>
        <ecNumber evidence="6">2.4.2.59</ecNumber>
    </recommendedName>
</protein>
<feature type="binding site" description="in other chain" evidence="6">
    <location>
        <position position="184"/>
    </location>
    <ligand>
        <name>Fe cation</name>
        <dbReference type="ChEBI" id="CHEBI:24875"/>
        <note>ligand shared between two adjacent protomers</note>
    </ligand>
</feature>
<dbReference type="HAMAP" id="MF_00304">
    <property type="entry name" value="Thi4"/>
    <property type="match status" value="1"/>
</dbReference>
<evidence type="ECO:0000256" key="2">
    <source>
        <dbReference type="ARBA" id="ARBA00022723"/>
    </source>
</evidence>
<dbReference type="GO" id="GO:0009229">
    <property type="term" value="P:thiamine diphosphate biosynthetic process"/>
    <property type="evidence" value="ECO:0007669"/>
    <property type="project" value="UniProtKB-UniRule"/>
</dbReference>
<name>A0A7V3YI74_9BACT</name>
<feature type="binding site" evidence="6">
    <location>
        <position position="241"/>
    </location>
    <ligand>
        <name>glycine</name>
        <dbReference type="ChEBI" id="CHEBI:57305"/>
    </ligand>
</feature>
<evidence type="ECO:0000256" key="4">
    <source>
        <dbReference type="ARBA" id="ARBA00023004"/>
    </source>
</evidence>
<dbReference type="InterPro" id="IPR022828">
    <property type="entry name" value="Thi4_prok"/>
</dbReference>
<dbReference type="PRINTS" id="PR00419">
    <property type="entry name" value="ADXRDTASE"/>
</dbReference>
<accession>A0A7V3YI74</accession>
<dbReference type="Pfam" id="PF01946">
    <property type="entry name" value="Thi4"/>
    <property type="match status" value="1"/>
</dbReference>
<dbReference type="GO" id="GO:0009228">
    <property type="term" value="P:thiamine biosynthetic process"/>
    <property type="evidence" value="ECO:0007669"/>
    <property type="project" value="UniProtKB-KW"/>
</dbReference>
<evidence type="ECO:0000256" key="3">
    <source>
        <dbReference type="ARBA" id="ARBA00022977"/>
    </source>
</evidence>